<comment type="caution">
    <text evidence="1">The sequence shown here is derived from an EMBL/GenBank/DDBJ whole genome shotgun (WGS) entry which is preliminary data.</text>
</comment>
<reference evidence="1" key="1">
    <citation type="submission" date="2022-10" db="EMBL/GenBank/DDBJ databases">
        <title>Tapping the CABI collections for fungal endophytes: first genome assemblies for Collariella, Neodidymelliopsis, Ascochyta clinopodiicola, Didymella pomorum, Didymosphaeria variabile, Neocosmospora piperis and Neocucurbitaria cava.</title>
        <authorList>
            <person name="Hill R."/>
        </authorList>
    </citation>
    <scope>NUCLEOTIDE SEQUENCE</scope>
    <source>
        <strain evidence="1">IMI 366586</strain>
    </source>
</reference>
<dbReference type="AlphaFoldDB" id="A0A9W8WM89"/>
<dbReference type="Proteomes" id="UP001140502">
    <property type="component" value="Unassembled WGS sequence"/>
</dbReference>
<accession>A0A9W8WM89</accession>
<sequence>MIGIPSSRDTEQLPSVAEFAQDLDNDLDFQEDELFTWMQEQVEDTDNIWATADLFVSPAYSETEGLQALATDT</sequence>
<keyword evidence="2" id="KW-1185">Reference proteome</keyword>
<organism evidence="1 2">
    <name type="scientific">Fusarium piperis</name>
    <dbReference type="NCBI Taxonomy" id="1435070"/>
    <lineage>
        <taxon>Eukaryota</taxon>
        <taxon>Fungi</taxon>
        <taxon>Dikarya</taxon>
        <taxon>Ascomycota</taxon>
        <taxon>Pezizomycotina</taxon>
        <taxon>Sordariomycetes</taxon>
        <taxon>Hypocreomycetidae</taxon>
        <taxon>Hypocreales</taxon>
        <taxon>Nectriaceae</taxon>
        <taxon>Fusarium</taxon>
        <taxon>Fusarium solani species complex</taxon>
    </lineage>
</organism>
<protein>
    <submittedName>
        <fullName evidence="1">Uncharacterized protein</fullName>
    </submittedName>
</protein>
<name>A0A9W8WM89_9HYPO</name>
<gene>
    <name evidence="1" type="ORF">N0V84_000721</name>
</gene>
<evidence type="ECO:0000313" key="2">
    <source>
        <dbReference type="Proteomes" id="UP001140502"/>
    </source>
</evidence>
<evidence type="ECO:0000313" key="1">
    <source>
        <dbReference type="EMBL" id="KAJ4328722.1"/>
    </source>
</evidence>
<proteinExistence type="predicted"/>
<dbReference type="EMBL" id="JAPEUR010000007">
    <property type="protein sequence ID" value="KAJ4328722.1"/>
    <property type="molecule type" value="Genomic_DNA"/>
</dbReference>